<name>A0A3B1B4T8_9ZZZZ</name>
<gene>
    <name evidence="1" type="ORF">MNBD_GAMMA25-749</name>
</gene>
<dbReference type="AlphaFoldDB" id="A0A3B1B4T8"/>
<accession>A0A3B1B4T8</accession>
<organism evidence="1">
    <name type="scientific">hydrothermal vent metagenome</name>
    <dbReference type="NCBI Taxonomy" id="652676"/>
    <lineage>
        <taxon>unclassified sequences</taxon>
        <taxon>metagenomes</taxon>
        <taxon>ecological metagenomes</taxon>
    </lineage>
</organism>
<sequence length="148" mass="16532">MSTREPRLLEILNNLPEAEAGSLLDYAEFLLSRAPQNQLLQALSSAAAIQGKSLPVSPVTMPTVSTNIEVEDIKPADIPRPETETIIGAVKRLSNTYHMLSKDKMLHETADLVGQSLMGTRDNVEVIDELEVVFRRYYEKQFEQTESS</sequence>
<protein>
    <recommendedName>
        <fullName evidence="2">Crp/Fnr family transcriptional regulator</fullName>
    </recommendedName>
</protein>
<proteinExistence type="predicted"/>
<dbReference type="EMBL" id="UOFY01000012">
    <property type="protein sequence ID" value="VAX07034.1"/>
    <property type="molecule type" value="Genomic_DNA"/>
</dbReference>
<evidence type="ECO:0008006" key="2">
    <source>
        <dbReference type="Google" id="ProtNLM"/>
    </source>
</evidence>
<reference evidence="1" key="1">
    <citation type="submission" date="2018-06" db="EMBL/GenBank/DDBJ databases">
        <authorList>
            <person name="Zhirakovskaya E."/>
        </authorList>
    </citation>
    <scope>NUCLEOTIDE SEQUENCE</scope>
</reference>
<evidence type="ECO:0000313" key="1">
    <source>
        <dbReference type="EMBL" id="VAX07034.1"/>
    </source>
</evidence>